<proteinExistence type="inferred from homology"/>
<dbReference type="PANTHER" id="PTHR34875:SF6">
    <property type="entry name" value="UPF0237 PROTEIN MJ1558"/>
    <property type="match status" value="1"/>
</dbReference>
<dbReference type="Pfam" id="PF13740">
    <property type="entry name" value="ACT_6"/>
    <property type="match status" value="1"/>
</dbReference>
<dbReference type="RefSeq" id="WP_280606782.1">
    <property type="nucleotide sequence ID" value="NZ_CP123639.1"/>
</dbReference>
<dbReference type="PROSITE" id="PS51671">
    <property type="entry name" value="ACT"/>
    <property type="match status" value="1"/>
</dbReference>
<evidence type="ECO:0000313" key="3">
    <source>
        <dbReference type="EMBL" id="MEY8661314.1"/>
    </source>
</evidence>
<gene>
    <name evidence="3" type="ORF">AALT52_00190</name>
</gene>
<comment type="caution">
    <text evidence="3">The sequence shown here is derived from an EMBL/GenBank/DDBJ whole genome shotgun (WGS) entry which is preliminary data.</text>
</comment>
<dbReference type="NCBIfam" id="NF001220">
    <property type="entry name" value="PRK00194.1"/>
    <property type="match status" value="1"/>
</dbReference>
<dbReference type="PANTHER" id="PTHR34875">
    <property type="entry name" value="UPF0237 PROTEIN MJ1558"/>
    <property type="match status" value="1"/>
</dbReference>
<dbReference type="EMBL" id="JBCLUF010000001">
    <property type="protein sequence ID" value="MEY8661314.1"/>
    <property type="molecule type" value="Genomic_DNA"/>
</dbReference>
<dbReference type="SUPFAM" id="SSF55021">
    <property type="entry name" value="ACT-like"/>
    <property type="match status" value="1"/>
</dbReference>
<dbReference type="CDD" id="cd04872">
    <property type="entry name" value="ACT_1ZPV"/>
    <property type="match status" value="1"/>
</dbReference>
<organism evidence="3 4">
    <name type="scientific">Ligilactobacillus faecis</name>
    <dbReference type="NCBI Taxonomy" id="762833"/>
    <lineage>
        <taxon>Bacteria</taxon>
        <taxon>Bacillati</taxon>
        <taxon>Bacillota</taxon>
        <taxon>Bacilli</taxon>
        <taxon>Lactobacillales</taxon>
        <taxon>Lactobacillaceae</taxon>
        <taxon>Ligilactobacillus</taxon>
    </lineage>
</organism>
<sequence>MKAILTVVGQDKVGIVASVSQFLAQEQINILDISQTILDKYFTMMMAVYIPEKCDLKELETKLSALGQELKVEINLRNEAVYNAMHQL</sequence>
<protein>
    <recommendedName>
        <fullName evidence="1">UPF0237 protein AALT52_00190</fullName>
    </recommendedName>
</protein>
<dbReference type="InterPro" id="IPR045865">
    <property type="entry name" value="ACT-like_dom_sf"/>
</dbReference>
<name>A0ABV4DLG4_9LACO</name>
<keyword evidence="4" id="KW-1185">Reference proteome</keyword>
<comment type="similarity">
    <text evidence="1">Belongs to the UPF0237 family.</text>
</comment>
<evidence type="ECO:0000313" key="4">
    <source>
        <dbReference type="Proteomes" id="UP001565236"/>
    </source>
</evidence>
<dbReference type="Gene3D" id="3.30.70.260">
    <property type="match status" value="1"/>
</dbReference>
<evidence type="ECO:0000259" key="2">
    <source>
        <dbReference type="PROSITE" id="PS51671"/>
    </source>
</evidence>
<dbReference type="Proteomes" id="UP001565236">
    <property type="component" value="Unassembled WGS sequence"/>
</dbReference>
<dbReference type="InterPro" id="IPR002912">
    <property type="entry name" value="ACT_dom"/>
</dbReference>
<feature type="domain" description="ACT" evidence="2">
    <location>
        <begin position="4"/>
        <end position="77"/>
    </location>
</feature>
<accession>A0ABV4DLG4</accession>
<dbReference type="InterPro" id="IPR050990">
    <property type="entry name" value="UPF0237/GcvR_regulator"/>
</dbReference>
<evidence type="ECO:0000256" key="1">
    <source>
        <dbReference type="HAMAP-Rule" id="MF_01054"/>
    </source>
</evidence>
<reference evidence="3 4" key="1">
    <citation type="submission" date="2024-03" db="EMBL/GenBank/DDBJ databases">
        <title>Mouse gut bacterial collection (mGBC) of GemPharmatech.</title>
        <authorList>
            <person name="He Y."/>
            <person name="Dong L."/>
            <person name="Wu D."/>
            <person name="Gao X."/>
            <person name="Lin Z."/>
        </authorList>
    </citation>
    <scope>NUCLEOTIDE SEQUENCE [LARGE SCALE GENOMIC DNA]</scope>
    <source>
        <strain evidence="3 4">15-30</strain>
    </source>
</reference>
<dbReference type="InterPro" id="IPR022986">
    <property type="entry name" value="UPF0237_ACT"/>
</dbReference>
<dbReference type="HAMAP" id="MF_01054">
    <property type="entry name" value="UPF0237"/>
    <property type="match status" value="1"/>
</dbReference>